<gene>
    <name evidence="1" type="ORF">C2G38_2227461</name>
</gene>
<sequence>MVRKTRSDKKDTICKRCGHECSTPQKLREHLKRKNPCKPLQKQKEVASIQAPIQVPIQKATQQAIQTSEIKAQGKPHVVIPILVPELEPEKEAPVLGNDYITEEEAKNWVSPNARKPRERIKTQGVRLQKRWKELDLGNEPLEVNDLDGCKTLFHDLEQYDPNAVCPPTLKELEEYEKREIKNNKSSYSEASHQSKNLINKEFERLGEIKEHEKSEKDLEFREQEELETAVKRRAIAVHRAKVPKSYPDNGSDIRKMLESRRKQFREILEKEFDKRGQFKFALCSLTKFLIDDKPGN</sequence>
<evidence type="ECO:0000313" key="1">
    <source>
        <dbReference type="EMBL" id="RIB02572.1"/>
    </source>
</evidence>
<reference evidence="1 2" key="1">
    <citation type="submission" date="2018-06" db="EMBL/GenBank/DDBJ databases">
        <title>Comparative genomics reveals the genomic features of Rhizophagus irregularis, R. cerebriforme, R. diaphanum and Gigaspora rosea, and their symbiotic lifestyle signature.</title>
        <authorList>
            <person name="Morin E."/>
            <person name="San Clemente H."/>
            <person name="Chen E.C.H."/>
            <person name="De La Providencia I."/>
            <person name="Hainaut M."/>
            <person name="Kuo A."/>
            <person name="Kohler A."/>
            <person name="Murat C."/>
            <person name="Tang N."/>
            <person name="Roy S."/>
            <person name="Loubradou J."/>
            <person name="Henrissat B."/>
            <person name="Grigoriev I.V."/>
            <person name="Corradi N."/>
            <person name="Roux C."/>
            <person name="Martin F.M."/>
        </authorList>
    </citation>
    <scope>NUCLEOTIDE SEQUENCE [LARGE SCALE GENOMIC DNA]</scope>
    <source>
        <strain evidence="1 2">DAOM 194757</strain>
    </source>
</reference>
<accession>A0A397TX07</accession>
<name>A0A397TX07_9GLOM</name>
<dbReference type="Proteomes" id="UP000266673">
    <property type="component" value="Unassembled WGS sequence"/>
</dbReference>
<dbReference type="OrthoDB" id="2440646at2759"/>
<proteinExistence type="predicted"/>
<dbReference type="EMBL" id="QKWP01002653">
    <property type="protein sequence ID" value="RIB02572.1"/>
    <property type="molecule type" value="Genomic_DNA"/>
</dbReference>
<protein>
    <submittedName>
        <fullName evidence="1">Uncharacterized protein</fullName>
    </submittedName>
</protein>
<evidence type="ECO:0000313" key="2">
    <source>
        <dbReference type="Proteomes" id="UP000266673"/>
    </source>
</evidence>
<keyword evidence="2" id="KW-1185">Reference proteome</keyword>
<dbReference type="AlphaFoldDB" id="A0A397TX07"/>
<organism evidence="1 2">
    <name type="scientific">Gigaspora rosea</name>
    <dbReference type="NCBI Taxonomy" id="44941"/>
    <lineage>
        <taxon>Eukaryota</taxon>
        <taxon>Fungi</taxon>
        <taxon>Fungi incertae sedis</taxon>
        <taxon>Mucoromycota</taxon>
        <taxon>Glomeromycotina</taxon>
        <taxon>Glomeromycetes</taxon>
        <taxon>Diversisporales</taxon>
        <taxon>Gigasporaceae</taxon>
        <taxon>Gigaspora</taxon>
    </lineage>
</organism>
<comment type="caution">
    <text evidence="1">The sequence shown here is derived from an EMBL/GenBank/DDBJ whole genome shotgun (WGS) entry which is preliminary data.</text>
</comment>